<keyword evidence="3 10" id="KW-0662">Pyridine nucleotide biosynthesis</keyword>
<evidence type="ECO:0000313" key="14">
    <source>
        <dbReference type="EMBL" id="CAF3497430.1"/>
    </source>
</evidence>
<keyword evidence="7 10" id="KW-0503">Monooxygenase</keyword>
<dbReference type="PROSITE" id="PS51257">
    <property type="entry name" value="PROKAR_LIPOPROTEIN"/>
    <property type="match status" value="1"/>
</dbReference>
<comment type="similarity">
    <text evidence="10">Belongs to the aromatic-ring hydroxylase family. KMO subfamily.</text>
</comment>
<evidence type="ECO:0000256" key="11">
    <source>
        <dbReference type="SAM" id="Phobius"/>
    </source>
</evidence>
<evidence type="ECO:0000256" key="5">
    <source>
        <dbReference type="ARBA" id="ARBA00022857"/>
    </source>
</evidence>
<organism evidence="13 15">
    <name type="scientific">Didymodactylos carnosus</name>
    <dbReference type="NCBI Taxonomy" id="1234261"/>
    <lineage>
        <taxon>Eukaryota</taxon>
        <taxon>Metazoa</taxon>
        <taxon>Spiralia</taxon>
        <taxon>Gnathifera</taxon>
        <taxon>Rotifera</taxon>
        <taxon>Eurotatoria</taxon>
        <taxon>Bdelloidea</taxon>
        <taxon>Philodinida</taxon>
        <taxon>Philodinidae</taxon>
        <taxon>Didymodactylos</taxon>
    </lineage>
</organism>
<dbReference type="GO" id="GO:0070189">
    <property type="term" value="P:kynurenine metabolic process"/>
    <property type="evidence" value="ECO:0007669"/>
    <property type="project" value="TreeGrafter"/>
</dbReference>
<evidence type="ECO:0000256" key="3">
    <source>
        <dbReference type="ARBA" id="ARBA00022642"/>
    </source>
</evidence>
<dbReference type="SUPFAM" id="SSF51905">
    <property type="entry name" value="FAD/NAD(P)-binding domain"/>
    <property type="match status" value="1"/>
</dbReference>
<dbReference type="InterPro" id="IPR002938">
    <property type="entry name" value="FAD-bd"/>
</dbReference>
<comment type="cofactor">
    <cofactor evidence="1 10">
        <name>FAD</name>
        <dbReference type="ChEBI" id="CHEBI:57692"/>
    </cofactor>
</comment>
<dbReference type="FunFam" id="3.50.50.60:FF:000129">
    <property type="entry name" value="Kynurenine 3-monooxygenase"/>
    <property type="match status" value="1"/>
</dbReference>
<dbReference type="AlphaFoldDB" id="A0A8S2CN11"/>
<evidence type="ECO:0000313" key="15">
    <source>
        <dbReference type="Proteomes" id="UP000677228"/>
    </source>
</evidence>
<dbReference type="Pfam" id="PF01494">
    <property type="entry name" value="FAD_binding_3"/>
    <property type="match status" value="1"/>
</dbReference>
<comment type="pathway">
    <text evidence="10">Cofactor biosynthesis; NAD(+) biosynthesis; quinolinate from L-kynurenine: step 1/3.</text>
</comment>
<accession>A0A8S2CN11</accession>
<dbReference type="PRINTS" id="PR00420">
    <property type="entry name" value="RNGMNOXGNASE"/>
</dbReference>
<dbReference type="GO" id="GO:0005741">
    <property type="term" value="C:mitochondrial outer membrane"/>
    <property type="evidence" value="ECO:0007669"/>
    <property type="project" value="TreeGrafter"/>
</dbReference>
<evidence type="ECO:0000313" key="13">
    <source>
        <dbReference type="EMBL" id="CAF0724528.1"/>
    </source>
</evidence>
<dbReference type="GO" id="GO:0019805">
    <property type="term" value="P:quinolinate biosynthetic process"/>
    <property type="evidence" value="ECO:0007669"/>
    <property type="project" value="UniProtKB-UniRule"/>
</dbReference>
<evidence type="ECO:0000256" key="2">
    <source>
        <dbReference type="ARBA" id="ARBA00022630"/>
    </source>
</evidence>
<feature type="transmembrane region" description="Helical" evidence="11">
    <location>
        <begin position="388"/>
        <end position="409"/>
    </location>
</feature>
<keyword evidence="2 10" id="KW-0285">Flavoprotein</keyword>
<dbReference type="GO" id="GO:0006569">
    <property type="term" value="P:L-tryptophan catabolic process"/>
    <property type="evidence" value="ECO:0007669"/>
    <property type="project" value="UniProtKB-UniRule"/>
</dbReference>
<comment type="subcellular location">
    <subcellularLocation>
        <location evidence="10">Mitochondrion</location>
    </subcellularLocation>
</comment>
<keyword evidence="11" id="KW-0472">Membrane</keyword>
<keyword evidence="5 10" id="KW-0521">NADP</keyword>
<keyword evidence="8 10" id="KW-0496">Mitochondrion</keyword>
<dbReference type="InterPro" id="IPR027545">
    <property type="entry name" value="Kynurenine_monooxygenase"/>
</dbReference>
<gene>
    <name evidence="10" type="primary">KMO</name>
    <name evidence="13" type="ORF">OVA965_LOCUS321</name>
    <name evidence="14" type="ORF">TMI583_LOCUS321</name>
</gene>
<dbReference type="EMBL" id="CAJNOK010000039">
    <property type="protein sequence ID" value="CAF0724528.1"/>
    <property type="molecule type" value="Genomic_DNA"/>
</dbReference>
<dbReference type="GO" id="GO:0071949">
    <property type="term" value="F:FAD binding"/>
    <property type="evidence" value="ECO:0007669"/>
    <property type="project" value="InterPro"/>
</dbReference>
<feature type="transmembrane region" description="Helical" evidence="11">
    <location>
        <begin position="430"/>
        <end position="449"/>
    </location>
</feature>
<dbReference type="GO" id="GO:0043420">
    <property type="term" value="P:anthranilate metabolic process"/>
    <property type="evidence" value="ECO:0007669"/>
    <property type="project" value="UniProtKB-UniRule"/>
</dbReference>
<comment type="function">
    <text evidence="10">Catalyzes the hydroxylation of L-kynurenine (L-Kyn) to form 3-hydroxy-L-kynurenine (L-3OHKyn). Required for synthesis of quinolinic acid.</text>
</comment>
<dbReference type="PANTHER" id="PTHR46028:SF2">
    <property type="entry name" value="KYNURENINE 3-MONOOXYGENASE"/>
    <property type="match status" value="1"/>
</dbReference>
<evidence type="ECO:0000256" key="6">
    <source>
        <dbReference type="ARBA" id="ARBA00023002"/>
    </source>
</evidence>
<evidence type="ECO:0000256" key="8">
    <source>
        <dbReference type="ARBA" id="ARBA00023128"/>
    </source>
</evidence>
<keyword evidence="6 10" id="KW-0560">Oxidoreductase</keyword>
<proteinExistence type="inferred from homology"/>
<dbReference type="Proteomes" id="UP000677228">
    <property type="component" value="Unassembled WGS sequence"/>
</dbReference>
<dbReference type="PANTHER" id="PTHR46028">
    <property type="entry name" value="KYNURENINE 3-MONOOXYGENASE"/>
    <property type="match status" value="1"/>
</dbReference>
<dbReference type="GO" id="GO:0034354">
    <property type="term" value="P:'de novo' NAD+ biosynthetic process from L-tryptophan"/>
    <property type="evidence" value="ECO:0007669"/>
    <property type="project" value="UniProtKB-UniRule"/>
</dbReference>
<feature type="domain" description="FAD-binding" evidence="12">
    <location>
        <begin position="10"/>
        <end position="360"/>
    </location>
</feature>
<evidence type="ECO:0000256" key="7">
    <source>
        <dbReference type="ARBA" id="ARBA00023033"/>
    </source>
</evidence>
<dbReference type="Proteomes" id="UP000682733">
    <property type="component" value="Unassembled WGS sequence"/>
</dbReference>
<reference evidence="13" key="1">
    <citation type="submission" date="2021-02" db="EMBL/GenBank/DDBJ databases">
        <authorList>
            <person name="Nowell W R."/>
        </authorList>
    </citation>
    <scope>NUCLEOTIDE SEQUENCE</scope>
</reference>
<dbReference type="GO" id="GO:0004502">
    <property type="term" value="F:kynurenine 3-monooxygenase activity"/>
    <property type="evidence" value="ECO:0007669"/>
    <property type="project" value="UniProtKB-UniRule"/>
</dbReference>
<dbReference type="Gene3D" id="3.50.50.60">
    <property type="entry name" value="FAD/NAD(P)-binding domain"/>
    <property type="match status" value="1"/>
</dbReference>
<dbReference type="EC" id="1.14.13.9" evidence="10"/>
<dbReference type="EMBL" id="CAJOBA010000039">
    <property type="protein sequence ID" value="CAF3497430.1"/>
    <property type="molecule type" value="Genomic_DNA"/>
</dbReference>
<evidence type="ECO:0000256" key="10">
    <source>
        <dbReference type="HAMAP-Rule" id="MF_03018"/>
    </source>
</evidence>
<protein>
    <recommendedName>
        <fullName evidence="10">Kynurenine 3-monooxygenase</fullName>
        <ecNumber evidence="10">1.14.13.9</ecNumber>
    </recommendedName>
    <alternativeName>
        <fullName evidence="10">Kynurenine 3-hydroxylase</fullName>
    </alternativeName>
</protein>
<evidence type="ECO:0000256" key="9">
    <source>
        <dbReference type="ARBA" id="ARBA00047818"/>
    </source>
</evidence>
<dbReference type="InterPro" id="IPR036188">
    <property type="entry name" value="FAD/NAD-bd_sf"/>
</dbReference>
<keyword evidence="11" id="KW-1133">Transmembrane helix</keyword>
<sequence>MDDKHHTSKTVAVVGGGLCGALCACFFGKHGIKVHLFELRSDIRQQEVVVGRSINMALSKRGRDALNYVDCEDLIVKNGIPMYARMIHDLDTRTHPIPYGTSKDQHILSIDRRILNELLLTEADKYPNITIHFEHKFFSWDPDQKKAVFYDGNGERREFSNLDAIIGCDGSYSAVRNALMKFEKINFSQDYVPSHYMEFRIAPMNGEFAMETNHLHIWPRREFMLIALPNLDKSFTTTLFLPINIFNAIQTEDQLIDFFQTYFPDAIYFIGKKNIITTYFSSKPLPLISIKCAPHHSSSASMVILGDAAHAMQPFYAQGMNSSFEDCLILFEQLNAYNFDFKQAFLGYSEQRVANSHAIVDLSYYNYLEMRDHVSQTSYLVRKKVDNLFYRLFSSYWIPLYSMIAFTRIPYLKCLQLKQRQDKILKTFRVISYTIFGLYLFKEFAIRVIKPLAIKFIVRKILPNFVAEKVV</sequence>
<keyword evidence="4 10" id="KW-0274">FAD</keyword>
<evidence type="ECO:0000256" key="1">
    <source>
        <dbReference type="ARBA" id="ARBA00001974"/>
    </source>
</evidence>
<comment type="caution">
    <text evidence="13">The sequence shown here is derived from an EMBL/GenBank/DDBJ whole genome shotgun (WGS) entry which is preliminary data.</text>
</comment>
<evidence type="ECO:0000259" key="12">
    <source>
        <dbReference type="Pfam" id="PF01494"/>
    </source>
</evidence>
<keyword evidence="11" id="KW-0812">Transmembrane</keyword>
<dbReference type="HAMAP" id="MF_01971">
    <property type="entry name" value="Kynurenine_monooxygenase"/>
    <property type="match status" value="1"/>
</dbReference>
<evidence type="ECO:0000256" key="4">
    <source>
        <dbReference type="ARBA" id="ARBA00022827"/>
    </source>
</evidence>
<comment type="catalytic activity">
    <reaction evidence="9 10">
        <text>L-kynurenine + NADPH + O2 + H(+) = 3-hydroxy-L-kynurenine + NADP(+) + H2O</text>
        <dbReference type="Rhea" id="RHEA:20545"/>
        <dbReference type="ChEBI" id="CHEBI:15377"/>
        <dbReference type="ChEBI" id="CHEBI:15378"/>
        <dbReference type="ChEBI" id="CHEBI:15379"/>
        <dbReference type="ChEBI" id="CHEBI:57783"/>
        <dbReference type="ChEBI" id="CHEBI:57959"/>
        <dbReference type="ChEBI" id="CHEBI:58125"/>
        <dbReference type="ChEBI" id="CHEBI:58349"/>
        <dbReference type="EC" id="1.14.13.9"/>
    </reaction>
</comment>
<name>A0A8S2CN11_9BILA</name>